<dbReference type="AlphaFoldDB" id="A0A8E2DQG1"/>
<feature type="transmembrane region" description="Helical" evidence="1">
    <location>
        <begin position="63"/>
        <end position="85"/>
    </location>
</feature>
<keyword evidence="1" id="KW-0472">Membrane</keyword>
<keyword evidence="3" id="KW-1185">Reference proteome</keyword>
<protein>
    <submittedName>
        <fullName evidence="2">Uncharacterized protein</fullName>
    </submittedName>
</protein>
<feature type="transmembrane region" description="Helical" evidence="1">
    <location>
        <begin position="20"/>
        <end position="43"/>
    </location>
</feature>
<evidence type="ECO:0000313" key="3">
    <source>
        <dbReference type="Proteomes" id="UP000250043"/>
    </source>
</evidence>
<reference evidence="2 3" key="1">
    <citation type="submission" date="2016-07" db="EMBL/GenBank/DDBJ databases">
        <title>Draft genome of the white-rot fungus Obba rivulosa 3A-2.</title>
        <authorList>
            <consortium name="DOE Joint Genome Institute"/>
            <person name="Miettinen O."/>
            <person name="Riley R."/>
            <person name="Acob R."/>
            <person name="Barry K."/>
            <person name="Cullen D."/>
            <person name="De Vries R."/>
            <person name="Hainaut M."/>
            <person name="Hatakka A."/>
            <person name="Henrissat B."/>
            <person name="Hilden K."/>
            <person name="Kuo R."/>
            <person name="Labutti K."/>
            <person name="Lipzen A."/>
            <person name="Makela M.R."/>
            <person name="Sandor L."/>
            <person name="Spatafora J.W."/>
            <person name="Grigoriev I.V."/>
            <person name="Hibbett D.S."/>
        </authorList>
    </citation>
    <scope>NUCLEOTIDE SEQUENCE [LARGE SCALE GENOMIC DNA]</scope>
    <source>
        <strain evidence="2 3">3A-2</strain>
    </source>
</reference>
<dbReference type="EMBL" id="KV722351">
    <property type="protein sequence ID" value="OCH93791.1"/>
    <property type="molecule type" value="Genomic_DNA"/>
</dbReference>
<name>A0A8E2DQG1_9APHY</name>
<keyword evidence="1" id="KW-0812">Transmembrane</keyword>
<sequence length="102" mass="11480">MISLRYRTWPSTYSENANALAFFIFVRSFFQAWGITIGATVLQNELRSCLPNEFLSQLHGVRAAFACSLDVLWEVMVGMAGLGLLSSLMMKEMPLQNVVDEK</sequence>
<evidence type="ECO:0000256" key="1">
    <source>
        <dbReference type="SAM" id="Phobius"/>
    </source>
</evidence>
<gene>
    <name evidence="2" type="ORF">OBBRIDRAFT_724168</name>
</gene>
<accession>A0A8E2DQG1</accession>
<evidence type="ECO:0000313" key="2">
    <source>
        <dbReference type="EMBL" id="OCH93791.1"/>
    </source>
</evidence>
<organism evidence="2 3">
    <name type="scientific">Obba rivulosa</name>
    <dbReference type="NCBI Taxonomy" id="1052685"/>
    <lineage>
        <taxon>Eukaryota</taxon>
        <taxon>Fungi</taxon>
        <taxon>Dikarya</taxon>
        <taxon>Basidiomycota</taxon>
        <taxon>Agaricomycotina</taxon>
        <taxon>Agaricomycetes</taxon>
        <taxon>Polyporales</taxon>
        <taxon>Gelatoporiaceae</taxon>
        <taxon>Obba</taxon>
    </lineage>
</organism>
<dbReference type="OrthoDB" id="2751783at2759"/>
<dbReference type="Proteomes" id="UP000250043">
    <property type="component" value="Unassembled WGS sequence"/>
</dbReference>
<proteinExistence type="predicted"/>
<keyword evidence="1" id="KW-1133">Transmembrane helix</keyword>